<evidence type="ECO:0000256" key="2">
    <source>
        <dbReference type="ARBA" id="ARBA00022748"/>
    </source>
</evidence>
<dbReference type="GO" id="GO:0030313">
    <property type="term" value="C:cell envelope"/>
    <property type="evidence" value="ECO:0007669"/>
    <property type="project" value="UniProtKB-SubCell"/>
</dbReference>
<dbReference type="AlphaFoldDB" id="A0A9X2JE07"/>
<evidence type="ECO:0000256" key="1">
    <source>
        <dbReference type="ARBA" id="ARBA00004196"/>
    </source>
</evidence>
<name>A0A9X2JE07_9SPHI</name>
<dbReference type="Proteomes" id="UP001155182">
    <property type="component" value="Unassembled WGS sequence"/>
</dbReference>
<dbReference type="GO" id="GO:0016491">
    <property type="term" value="F:oxidoreductase activity"/>
    <property type="evidence" value="ECO:0007669"/>
    <property type="project" value="InterPro"/>
</dbReference>
<evidence type="ECO:0000256" key="3">
    <source>
        <dbReference type="ARBA" id="ARBA00023157"/>
    </source>
</evidence>
<dbReference type="Gene3D" id="3.40.30.10">
    <property type="entry name" value="Glutaredoxin"/>
    <property type="match status" value="1"/>
</dbReference>
<dbReference type="InterPro" id="IPR013740">
    <property type="entry name" value="Redoxin"/>
</dbReference>
<accession>A0A9X2JE07</accession>
<dbReference type="Pfam" id="PF08534">
    <property type="entry name" value="Redoxin"/>
    <property type="match status" value="1"/>
</dbReference>
<sequence length="499" mass="58391">MKRHILFTIVSLFCNVPLFAQLTSIELDIKNVKNAEVKVRVPVNQSAFDGNQKQVNLTSSGYLKIELNENETGPLTIEVLGKKALFYTQKGDKIKLSIDTANKTMPFKFNGNNAAGQQFLTERFLPKGRYFSVPMYEGYYAYILDSNAVDMEKKIKEKHLADLQTSQKLYTEKKIDSVFYSYLKTSSDYLYAGITAEAIRNHLRKFRELKDRNLHSGKLPSDFEELWKRTYQQYPPQSLLATQTIWINDYYFTYLNSYKCFLMENKGEIPPISHENEDLIRISATIKTEFPSKTAEFVHAQSLYSLGIEKRFQSAIIQWFADFKQQFPNSRYSSYIQPYVNDAVAFSDKAKANYTPQETIIENYNQINTLKELTDKLKGQTIFIDTWATWCPPCKAQFQYNKELKTFLKKNNVAMIYISIDEDKYDQRWKEMIKYYELEGFHVRANKELMANLDQLIWDGKRYIVPTYIIIDKQGNIVEKNALYPSHKAELYAQIEKYL</sequence>
<evidence type="ECO:0000313" key="8">
    <source>
        <dbReference type="Proteomes" id="UP001155182"/>
    </source>
</evidence>
<dbReference type="RefSeq" id="WP_252589715.1">
    <property type="nucleotide sequence ID" value="NZ_JAMWYS010000059.1"/>
</dbReference>
<feature type="chain" id="PRO_5040754826" evidence="5">
    <location>
        <begin position="21"/>
        <end position="499"/>
    </location>
</feature>
<dbReference type="InterPro" id="IPR013766">
    <property type="entry name" value="Thioredoxin_domain"/>
</dbReference>
<reference evidence="7" key="1">
    <citation type="submission" date="2022-06" db="EMBL/GenBank/DDBJ databases">
        <title>Solitalea sp. MAHUQ-68 isolated from rhizospheric soil.</title>
        <authorList>
            <person name="Huq M.A."/>
        </authorList>
    </citation>
    <scope>NUCLEOTIDE SEQUENCE</scope>
    <source>
        <strain evidence="7">MAHUQ-68</strain>
    </source>
</reference>
<keyword evidence="4" id="KW-0676">Redox-active center</keyword>
<dbReference type="InterPro" id="IPR050553">
    <property type="entry name" value="Thioredoxin_ResA/DsbE_sf"/>
</dbReference>
<dbReference type="CDD" id="cd02966">
    <property type="entry name" value="TlpA_like_family"/>
    <property type="match status" value="1"/>
</dbReference>
<dbReference type="PANTHER" id="PTHR42852:SF6">
    <property type="entry name" value="THIOL:DISULFIDE INTERCHANGE PROTEIN DSBE"/>
    <property type="match status" value="1"/>
</dbReference>
<dbReference type="SUPFAM" id="SSF52833">
    <property type="entry name" value="Thioredoxin-like"/>
    <property type="match status" value="1"/>
</dbReference>
<keyword evidence="2" id="KW-0201">Cytochrome c-type biogenesis</keyword>
<dbReference type="GO" id="GO:0017004">
    <property type="term" value="P:cytochrome complex assembly"/>
    <property type="evidence" value="ECO:0007669"/>
    <property type="project" value="UniProtKB-KW"/>
</dbReference>
<evidence type="ECO:0000259" key="6">
    <source>
        <dbReference type="PROSITE" id="PS51352"/>
    </source>
</evidence>
<dbReference type="EMBL" id="JAMWYS010000059">
    <property type="protein sequence ID" value="MCO4294683.1"/>
    <property type="molecule type" value="Genomic_DNA"/>
</dbReference>
<proteinExistence type="predicted"/>
<keyword evidence="5" id="KW-0732">Signal</keyword>
<evidence type="ECO:0000256" key="5">
    <source>
        <dbReference type="SAM" id="SignalP"/>
    </source>
</evidence>
<feature type="signal peptide" evidence="5">
    <location>
        <begin position="1"/>
        <end position="20"/>
    </location>
</feature>
<dbReference type="PANTHER" id="PTHR42852">
    <property type="entry name" value="THIOL:DISULFIDE INTERCHANGE PROTEIN DSBE"/>
    <property type="match status" value="1"/>
</dbReference>
<evidence type="ECO:0000256" key="4">
    <source>
        <dbReference type="ARBA" id="ARBA00023284"/>
    </source>
</evidence>
<feature type="domain" description="Thioredoxin" evidence="6">
    <location>
        <begin position="344"/>
        <end position="499"/>
    </location>
</feature>
<dbReference type="PROSITE" id="PS51352">
    <property type="entry name" value="THIOREDOXIN_2"/>
    <property type="match status" value="1"/>
</dbReference>
<dbReference type="InterPro" id="IPR036249">
    <property type="entry name" value="Thioredoxin-like_sf"/>
</dbReference>
<organism evidence="7 8">
    <name type="scientific">Solitalea agri</name>
    <dbReference type="NCBI Taxonomy" id="2953739"/>
    <lineage>
        <taxon>Bacteria</taxon>
        <taxon>Pseudomonadati</taxon>
        <taxon>Bacteroidota</taxon>
        <taxon>Sphingobacteriia</taxon>
        <taxon>Sphingobacteriales</taxon>
        <taxon>Sphingobacteriaceae</taxon>
        <taxon>Solitalea</taxon>
    </lineage>
</organism>
<comment type="caution">
    <text evidence="7">The sequence shown here is derived from an EMBL/GenBank/DDBJ whole genome shotgun (WGS) entry which is preliminary data.</text>
</comment>
<protein>
    <submittedName>
        <fullName evidence="7">Redoxin family protein</fullName>
    </submittedName>
</protein>
<gene>
    <name evidence="7" type="ORF">NF867_17610</name>
</gene>
<evidence type="ECO:0000313" key="7">
    <source>
        <dbReference type="EMBL" id="MCO4294683.1"/>
    </source>
</evidence>
<comment type="subcellular location">
    <subcellularLocation>
        <location evidence="1">Cell envelope</location>
    </subcellularLocation>
</comment>
<keyword evidence="8" id="KW-1185">Reference proteome</keyword>
<keyword evidence="3" id="KW-1015">Disulfide bond</keyword>